<keyword evidence="2" id="KW-1185">Reference proteome</keyword>
<comment type="caution">
    <text evidence="1">The sequence shown here is derived from an EMBL/GenBank/DDBJ whole genome shotgun (WGS) entry which is preliminary data.</text>
</comment>
<sequence length="89" mass="10270">MPVISMFYGLIVSLYYFDNKQHHLPHIHVSYSGQEAVFSIETGELIDGSLPKAKQKLVEAWIELRREDLMADWQLAINGQKIFPIDPLK</sequence>
<dbReference type="Proteomes" id="UP001204772">
    <property type="component" value="Unassembled WGS sequence"/>
</dbReference>
<name>A0ABT1FJI5_9BACT</name>
<dbReference type="EMBL" id="JAMZEL010000001">
    <property type="protein sequence ID" value="MCP1381931.1"/>
    <property type="molecule type" value="Genomic_DNA"/>
</dbReference>
<evidence type="ECO:0000313" key="1">
    <source>
        <dbReference type="EMBL" id="MCP1381931.1"/>
    </source>
</evidence>
<dbReference type="Pfam" id="PF13711">
    <property type="entry name" value="DUF4160"/>
    <property type="match status" value="1"/>
</dbReference>
<organism evidence="1 2">
    <name type="scientific">Runella salmonicolor</name>
    <dbReference type="NCBI Taxonomy" id="2950278"/>
    <lineage>
        <taxon>Bacteria</taxon>
        <taxon>Pseudomonadati</taxon>
        <taxon>Bacteroidota</taxon>
        <taxon>Cytophagia</taxon>
        <taxon>Cytophagales</taxon>
        <taxon>Spirosomataceae</taxon>
        <taxon>Runella</taxon>
    </lineage>
</organism>
<dbReference type="RefSeq" id="WP_253525963.1">
    <property type="nucleotide sequence ID" value="NZ_JAMZEL010000001.1"/>
</dbReference>
<evidence type="ECO:0000313" key="2">
    <source>
        <dbReference type="Proteomes" id="UP001204772"/>
    </source>
</evidence>
<proteinExistence type="predicted"/>
<gene>
    <name evidence="1" type="ORF">NCI00_05820</name>
</gene>
<dbReference type="InterPro" id="IPR025427">
    <property type="entry name" value="DUF4160"/>
</dbReference>
<reference evidence="1 2" key="1">
    <citation type="submission" date="2022-06" db="EMBL/GenBank/DDBJ databases">
        <title>Runella sp. S5 genome sequencing.</title>
        <authorList>
            <person name="Park S."/>
        </authorList>
    </citation>
    <scope>NUCLEOTIDE SEQUENCE [LARGE SCALE GENOMIC DNA]</scope>
    <source>
        <strain evidence="1 2">S5</strain>
    </source>
</reference>
<protein>
    <submittedName>
        <fullName evidence="1">DUF4160 domain-containing protein</fullName>
    </submittedName>
</protein>
<accession>A0ABT1FJI5</accession>